<name>A0A803U0Z4_ANOCA</name>
<dbReference type="PANTHER" id="PTHR36861:SF1">
    <property type="entry name" value="COILED-COIL DOMAIN-CONTAINING PROTEIN 116"/>
    <property type="match status" value="1"/>
</dbReference>
<dbReference type="InParanoid" id="A0A803U0Z4"/>
<dbReference type="Ensembl" id="ENSACAT00000033158.2">
    <property type="protein sequence ID" value="ENSACAP00000041134.1"/>
    <property type="gene ID" value="ENSACAG00000032740.2"/>
</dbReference>
<feature type="compositionally biased region" description="Acidic residues" evidence="1">
    <location>
        <begin position="349"/>
        <end position="365"/>
    </location>
</feature>
<organism evidence="2 3">
    <name type="scientific">Anolis carolinensis</name>
    <name type="common">Green anole</name>
    <name type="synonym">American chameleon</name>
    <dbReference type="NCBI Taxonomy" id="28377"/>
    <lineage>
        <taxon>Eukaryota</taxon>
        <taxon>Metazoa</taxon>
        <taxon>Chordata</taxon>
        <taxon>Craniata</taxon>
        <taxon>Vertebrata</taxon>
        <taxon>Euteleostomi</taxon>
        <taxon>Lepidosauria</taxon>
        <taxon>Squamata</taxon>
        <taxon>Bifurcata</taxon>
        <taxon>Unidentata</taxon>
        <taxon>Episquamata</taxon>
        <taxon>Toxicofera</taxon>
        <taxon>Iguania</taxon>
        <taxon>Dactyloidae</taxon>
        <taxon>Anolis</taxon>
    </lineage>
</organism>
<proteinExistence type="predicted"/>
<dbReference type="Proteomes" id="UP000001646">
    <property type="component" value="Unplaced"/>
</dbReference>
<dbReference type="Pfam" id="PF15774">
    <property type="entry name" value="DUF4702"/>
    <property type="match status" value="1"/>
</dbReference>
<reference evidence="2" key="1">
    <citation type="submission" date="2009-12" db="EMBL/GenBank/DDBJ databases">
        <title>The Genome Sequence of Anolis carolinensis (Green Anole Lizard).</title>
        <authorList>
            <consortium name="The Genome Sequencing Platform"/>
            <person name="Di Palma F."/>
            <person name="Alfoldi J."/>
            <person name="Heiman D."/>
            <person name="Young S."/>
            <person name="Grabherr M."/>
            <person name="Johnson J."/>
            <person name="Lander E.S."/>
            <person name="Lindblad-Toh K."/>
        </authorList>
    </citation>
    <scope>NUCLEOTIDE SEQUENCE [LARGE SCALE GENOMIC DNA]</scope>
    <source>
        <strain evidence="2">JBL SC #1</strain>
    </source>
</reference>
<reference evidence="2" key="3">
    <citation type="submission" date="2025-09" db="UniProtKB">
        <authorList>
            <consortium name="Ensembl"/>
        </authorList>
    </citation>
    <scope>IDENTIFICATION</scope>
</reference>
<protein>
    <submittedName>
        <fullName evidence="2">Uncharacterized protein</fullName>
    </submittedName>
</protein>
<evidence type="ECO:0000313" key="2">
    <source>
        <dbReference type="Ensembl" id="ENSACAP00000041134.1"/>
    </source>
</evidence>
<sequence length="496" mass="56370">MSSRRYSGYLADDESMRGPQMRNPSPKRKVSEWRNALRQPSPHPFWNPEMTSSRSTTPSFGSEHRRRHKPRPSTSSAGESRILADEFSEFVDFLADENVLDSLQRIMEDAVRKLREVTLEDGQRLFNVQEDSRSSAESEPWSFSYSSTRSRSRYPTTSTTTDSTSSSEEDWFAGAAAKQPRPPPKAEDKVCLLDKYASRLPKLDSKKVDHVSGRFHAETFSERSGDDYFYRQEHLHIWAKLAESFEKFQPPKKDYFSKFKKEPQESLSVESLQKEITNVLKRPGIPTYSPDQQPFLALDFLEEHKILSALQDIINQAVQKVLQATGTDGVPLVSLFDDEGRPVAFWDSSMEETDEEEEEGEEEEMERSGSAVSGSGEDTSDDFSDGSKSGDGKKKRKKKGKKKKKKKAETSPVEDKGKAKYTPPPLLKSRRKSFTPEEAQRKPKYVPPPLPKSKPRAPQGTPPPKPKYVPPPLPKPKLKKKESVQMEAEPAKQVWH</sequence>
<feature type="compositionally biased region" description="Pro residues" evidence="1">
    <location>
        <begin position="460"/>
        <end position="475"/>
    </location>
</feature>
<feature type="compositionally biased region" description="Basic residues" evidence="1">
    <location>
        <begin position="393"/>
        <end position="407"/>
    </location>
</feature>
<dbReference type="AlphaFoldDB" id="A0A803U0Z4"/>
<evidence type="ECO:0000313" key="3">
    <source>
        <dbReference type="Proteomes" id="UP000001646"/>
    </source>
</evidence>
<feature type="compositionally biased region" description="Polar residues" evidence="1">
    <location>
        <begin position="49"/>
        <end position="60"/>
    </location>
</feature>
<reference evidence="2" key="2">
    <citation type="submission" date="2025-08" db="UniProtKB">
        <authorList>
            <consortium name="Ensembl"/>
        </authorList>
    </citation>
    <scope>IDENTIFICATION</scope>
</reference>
<keyword evidence="3" id="KW-1185">Reference proteome</keyword>
<dbReference type="PANTHER" id="PTHR36861">
    <property type="entry name" value="COILED-COIL DOMAIN-CONTAINING PROTEIN 116"/>
    <property type="match status" value="1"/>
</dbReference>
<dbReference type="Bgee" id="ENSACAG00000032740">
    <property type="expression patterns" value="Expressed in brain and 1 other cell type or tissue"/>
</dbReference>
<feature type="compositionally biased region" description="Low complexity" evidence="1">
    <location>
        <begin position="140"/>
        <end position="179"/>
    </location>
</feature>
<feature type="region of interest" description="Disordered" evidence="1">
    <location>
        <begin position="348"/>
        <end position="496"/>
    </location>
</feature>
<dbReference type="InterPro" id="IPR031532">
    <property type="entry name" value="DUF4702"/>
</dbReference>
<feature type="region of interest" description="Disordered" evidence="1">
    <location>
        <begin position="120"/>
        <end position="187"/>
    </location>
</feature>
<evidence type="ECO:0000256" key="1">
    <source>
        <dbReference type="SAM" id="MobiDB-lite"/>
    </source>
</evidence>
<accession>A0A803U0Z4</accession>
<feature type="region of interest" description="Disordered" evidence="1">
    <location>
        <begin position="1"/>
        <end position="81"/>
    </location>
</feature>